<dbReference type="Proteomes" id="UP000622687">
    <property type="component" value="Unassembled WGS sequence"/>
</dbReference>
<dbReference type="Pfam" id="PF12161">
    <property type="entry name" value="HsdM_N"/>
    <property type="match status" value="1"/>
</dbReference>
<proteinExistence type="inferred from homology"/>
<keyword evidence="5" id="KW-0808">Transferase</keyword>
<evidence type="ECO:0000256" key="8">
    <source>
        <dbReference type="ARBA" id="ARBA00023125"/>
    </source>
</evidence>
<keyword evidence="15" id="KW-1185">Reference proteome</keyword>
<gene>
    <name evidence="14" type="ORF">I6U51_21130</name>
</gene>
<keyword evidence="6" id="KW-0949">S-adenosyl-L-methionine</keyword>
<dbReference type="Pfam" id="PF02384">
    <property type="entry name" value="N6_Mtase"/>
    <property type="match status" value="1"/>
</dbReference>
<feature type="domain" description="DNA methylase adenine-specific" evidence="12">
    <location>
        <begin position="142"/>
        <end position="442"/>
    </location>
</feature>
<evidence type="ECO:0000256" key="1">
    <source>
        <dbReference type="ARBA" id="ARBA00006594"/>
    </source>
</evidence>
<evidence type="ECO:0000256" key="3">
    <source>
        <dbReference type="ARBA" id="ARBA00011900"/>
    </source>
</evidence>
<name>A0A934HV69_9CLOT</name>
<dbReference type="EC" id="2.1.1.72" evidence="3"/>
<protein>
    <recommendedName>
        <fullName evidence="3">site-specific DNA-methyltransferase (adenine-specific)</fullName>
        <ecNumber evidence="3">2.1.1.72</ecNumber>
    </recommendedName>
</protein>
<dbReference type="Gene3D" id="1.20.1260.30">
    <property type="match status" value="1"/>
</dbReference>
<dbReference type="InterPro" id="IPR029063">
    <property type="entry name" value="SAM-dependent_MTases_sf"/>
</dbReference>
<evidence type="ECO:0000256" key="10">
    <source>
        <dbReference type="SAM" id="Coils"/>
    </source>
</evidence>
<dbReference type="InterPro" id="IPR000055">
    <property type="entry name" value="Restrct_endonuc_typeI_TRD"/>
</dbReference>
<evidence type="ECO:0000259" key="11">
    <source>
        <dbReference type="Pfam" id="PF01420"/>
    </source>
</evidence>
<dbReference type="RefSeq" id="WP_211144535.1">
    <property type="nucleotide sequence ID" value="NZ_JAEEGB010000038.1"/>
</dbReference>
<evidence type="ECO:0000256" key="7">
    <source>
        <dbReference type="ARBA" id="ARBA00022747"/>
    </source>
</evidence>
<evidence type="ECO:0000256" key="2">
    <source>
        <dbReference type="ARBA" id="ARBA00010923"/>
    </source>
</evidence>
<comment type="catalytic activity">
    <reaction evidence="9">
        <text>a 2'-deoxyadenosine in DNA + S-adenosyl-L-methionine = an N(6)-methyl-2'-deoxyadenosine in DNA + S-adenosyl-L-homocysteine + H(+)</text>
        <dbReference type="Rhea" id="RHEA:15197"/>
        <dbReference type="Rhea" id="RHEA-COMP:12418"/>
        <dbReference type="Rhea" id="RHEA-COMP:12419"/>
        <dbReference type="ChEBI" id="CHEBI:15378"/>
        <dbReference type="ChEBI" id="CHEBI:57856"/>
        <dbReference type="ChEBI" id="CHEBI:59789"/>
        <dbReference type="ChEBI" id="CHEBI:90615"/>
        <dbReference type="ChEBI" id="CHEBI:90616"/>
        <dbReference type="EC" id="2.1.1.72"/>
    </reaction>
</comment>
<dbReference type="GO" id="GO:0009307">
    <property type="term" value="P:DNA restriction-modification system"/>
    <property type="evidence" value="ECO:0007669"/>
    <property type="project" value="UniProtKB-KW"/>
</dbReference>
<dbReference type="InterPro" id="IPR002052">
    <property type="entry name" value="DNA_methylase_N6_adenine_CS"/>
</dbReference>
<feature type="domain" description="N6 adenine-specific DNA methyltransferase N-terminal" evidence="13">
    <location>
        <begin position="5"/>
        <end position="132"/>
    </location>
</feature>
<feature type="domain" description="Type I restriction modification DNA specificity" evidence="11">
    <location>
        <begin position="488"/>
        <end position="639"/>
    </location>
</feature>
<dbReference type="GO" id="GO:0008170">
    <property type="term" value="F:N-methyltransferase activity"/>
    <property type="evidence" value="ECO:0007669"/>
    <property type="project" value="InterPro"/>
</dbReference>
<dbReference type="GO" id="GO:0009007">
    <property type="term" value="F:site-specific DNA-methyltransferase (adenine-specific) activity"/>
    <property type="evidence" value="ECO:0007669"/>
    <property type="project" value="UniProtKB-EC"/>
</dbReference>
<evidence type="ECO:0000256" key="6">
    <source>
        <dbReference type="ARBA" id="ARBA00022691"/>
    </source>
</evidence>
<dbReference type="Gene3D" id="3.40.50.150">
    <property type="entry name" value="Vaccinia Virus protein VP39"/>
    <property type="match status" value="1"/>
</dbReference>
<dbReference type="InterPro" id="IPR038333">
    <property type="entry name" value="T1MK-like_N_sf"/>
</dbReference>
<dbReference type="EMBL" id="JAEEGB010000038">
    <property type="protein sequence ID" value="MBI6875181.1"/>
    <property type="molecule type" value="Genomic_DNA"/>
</dbReference>
<evidence type="ECO:0000256" key="4">
    <source>
        <dbReference type="ARBA" id="ARBA00022603"/>
    </source>
</evidence>
<dbReference type="Pfam" id="PF01420">
    <property type="entry name" value="Methylase_S"/>
    <property type="match status" value="1"/>
</dbReference>
<dbReference type="SUPFAM" id="SSF116734">
    <property type="entry name" value="DNA methylase specificity domain"/>
    <property type="match status" value="1"/>
</dbReference>
<dbReference type="PANTHER" id="PTHR42933">
    <property type="entry name" value="SLR6095 PROTEIN"/>
    <property type="match status" value="1"/>
</dbReference>
<sequence>MSIDNLIKRLQNIMRQDAGIDGDAQRIGQIVWILFLKVYDTKEKLWELNDDYVSIIPEELRWRNWAAYNKDDEAMTGDTLLDFVNEQLFPALKSLEVYETTEKRSAIVKNVFEGAYNYMKNGFLLRKVINAIDEIDFTEYEERHAFNDIYERIIKDLQSAGKSGEFYTPRAVTDFIAEVLNPQIGEKIADFACGTGGFLTSALRILEKQIKTPQDRELVQKNIYGIEKKSLPHLLCMTNLLLHDIDEPSIEHKNSLEENIIDYKEEDKVDVIIMNPPYGGTEEDTIKINFPVEMQSSETADLFIALILYRLKEKGRAGVVLPDNFLFSHDITSLNIKRKLIEECNLHTIVRLPKGVFAPYTDIPTNLLFFTKTGSTNEVWYYEHKLPEGYKVYSKTKPINKEEFGPELKWWNERVENEYAWKVPLSQIIGNNYNLDIKNPKSNINTYSQISNDMICERFDKSSTSIMNYLEKVRTELTELTKSKSETDYNTYKIGDLLTRVKEAVNIEDEVYYNRVTIKTNNQGITLRDTKIGKEIGTKRQFRVRKGQFLLSKIDARNGAFGIVPEELDKAIITANFWTYEVNHKLLDIEWFNLYVSLPEFIEICEKTSSGSTNRKYLKEKRFLDFQILLPSLEEQNEMIGKYNRIRESMERAMSELQDSKELILTNLLSSFK</sequence>
<evidence type="ECO:0000313" key="15">
    <source>
        <dbReference type="Proteomes" id="UP000622687"/>
    </source>
</evidence>
<keyword evidence="8" id="KW-0238">DNA-binding</keyword>
<dbReference type="InterPro" id="IPR044946">
    <property type="entry name" value="Restrct_endonuc_typeI_TRD_sf"/>
</dbReference>
<accession>A0A934HV69</accession>
<dbReference type="GO" id="GO:0003677">
    <property type="term" value="F:DNA binding"/>
    <property type="evidence" value="ECO:0007669"/>
    <property type="project" value="UniProtKB-KW"/>
</dbReference>
<evidence type="ECO:0000259" key="13">
    <source>
        <dbReference type="Pfam" id="PF12161"/>
    </source>
</evidence>
<dbReference type="PRINTS" id="PR00507">
    <property type="entry name" value="N12N6MTFRASE"/>
</dbReference>
<dbReference type="InterPro" id="IPR003356">
    <property type="entry name" value="DNA_methylase_A-5"/>
</dbReference>
<keyword evidence="4 14" id="KW-0489">Methyltransferase</keyword>
<comment type="similarity">
    <text evidence="1">Belongs to the N(4)/N(6)-methyltransferase family.</text>
</comment>
<dbReference type="AlphaFoldDB" id="A0A934HV69"/>
<keyword evidence="10" id="KW-0175">Coiled coil</keyword>
<dbReference type="SUPFAM" id="SSF53335">
    <property type="entry name" value="S-adenosyl-L-methionine-dependent methyltransferases"/>
    <property type="match status" value="1"/>
</dbReference>
<dbReference type="InterPro" id="IPR051537">
    <property type="entry name" value="DNA_Adenine_Mtase"/>
</dbReference>
<evidence type="ECO:0000259" key="12">
    <source>
        <dbReference type="Pfam" id="PF02384"/>
    </source>
</evidence>
<dbReference type="InterPro" id="IPR022749">
    <property type="entry name" value="D12N6_MeTrfase_N"/>
</dbReference>
<dbReference type="Gene3D" id="3.90.220.20">
    <property type="entry name" value="DNA methylase specificity domains"/>
    <property type="match status" value="2"/>
</dbReference>
<reference evidence="14" key="1">
    <citation type="submission" date="2020-12" db="EMBL/GenBank/DDBJ databases">
        <title>Clostridium thailandense sp. nov., a novel acetogenic bacterium isolated from peat land soil in Thailand.</title>
        <authorList>
            <person name="Chaikitkaew S."/>
            <person name="Birkeland N.K."/>
        </authorList>
    </citation>
    <scope>NUCLEOTIDE SEQUENCE</scope>
    <source>
        <strain evidence="14">DSM 17425</strain>
    </source>
</reference>
<organism evidence="14 15">
    <name type="scientific">Clostridium aciditolerans</name>
    <dbReference type="NCBI Taxonomy" id="339861"/>
    <lineage>
        <taxon>Bacteria</taxon>
        <taxon>Bacillati</taxon>
        <taxon>Bacillota</taxon>
        <taxon>Clostridia</taxon>
        <taxon>Eubacteriales</taxon>
        <taxon>Clostridiaceae</taxon>
        <taxon>Clostridium</taxon>
    </lineage>
</organism>
<evidence type="ECO:0000313" key="14">
    <source>
        <dbReference type="EMBL" id="MBI6875181.1"/>
    </source>
</evidence>
<dbReference type="GO" id="GO:0032259">
    <property type="term" value="P:methylation"/>
    <property type="evidence" value="ECO:0007669"/>
    <property type="project" value="UniProtKB-KW"/>
</dbReference>
<feature type="coiled-coil region" evidence="10">
    <location>
        <begin position="633"/>
        <end position="663"/>
    </location>
</feature>
<evidence type="ECO:0000256" key="5">
    <source>
        <dbReference type="ARBA" id="ARBA00022679"/>
    </source>
</evidence>
<evidence type="ECO:0000256" key="9">
    <source>
        <dbReference type="ARBA" id="ARBA00047942"/>
    </source>
</evidence>
<keyword evidence="7" id="KW-0680">Restriction system</keyword>
<comment type="similarity">
    <text evidence="2">Belongs to the type-I restriction system S methylase family.</text>
</comment>
<dbReference type="PANTHER" id="PTHR42933:SF4">
    <property type="entry name" value="TYPE I RESTRICTION ENZYME ECOKI METHYLASE SUBUNIT"/>
    <property type="match status" value="1"/>
</dbReference>
<comment type="caution">
    <text evidence="14">The sequence shown here is derived from an EMBL/GenBank/DDBJ whole genome shotgun (WGS) entry which is preliminary data.</text>
</comment>
<dbReference type="PROSITE" id="PS00092">
    <property type="entry name" value="N6_MTASE"/>
    <property type="match status" value="1"/>
</dbReference>